<name>A0A3N9XD06_9ACTN</name>
<evidence type="ECO:0000256" key="2">
    <source>
        <dbReference type="SAM" id="Phobius"/>
    </source>
</evidence>
<accession>A0A3N9XD06</accession>
<sequence length="263" mass="27181">PGGTAPPPGGTAPPPFPGGPGPADPLPPASGARRGRLGFVVIAVAALALLVSLGSAVVSWRALDQAQTARDIASARAPVGSTDTGPAPAPSSSAAGTDSRPASATPEEPPSSPGTPPELSEQTVYEPKYDNQSLTLKPTDCFKEMEVDLDEPRANVGSNTTDMALNAGCPGAPFVKLANGVEGSEAATAGMKPAECNNSIRSAPIAVDAEVPLRKGSWLCIRTNYAAAREQRDRWRMVLLEVVTINNDRTTVIRVTAWNIPEN</sequence>
<feature type="compositionally biased region" description="Low complexity" evidence="1">
    <location>
        <begin position="81"/>
        <end position="106"/>
    </location>
</feature>
<keyword evidence="4" id="KW-1185">Reference proteome</keyword>
<proteinExistence type="predicted"/>
<feature type="compositionally biased region" description="Pro residues" evidence="1">
    <location>
        <begin position="1"/>
        <end position="28"/>
    </location>
</feature>
<evidence type="ECO:0000256" key="1">
    <source>
        <dbReference type="SAM" id="MobiDB-lite"/>
    </source>
</evidence>
<reference evidence="3 4" key="1">
    <citation type="submission" date="2018-05" db="EMBL/GenBank/DDBJ databases">
        <title>Micromonospora from Atacama Desert.</title>
        <authorList>
            <person name="Carro L."/>
            <person name="Goodfellow M."/>
            <person name="Klenk H.-P."/>
        </authorList>
    </citation>
    <scope>NUCLEOTIDE SEQUENCE [LARGE SCALE GENOMIC DNA]</scope>
    <source>
        <strain evidence="3 4">LB32</strain>
    </source>
</reference>
<protein>
    <submittedName>
        <fullName evidence="3">Uncharacterized protein</fullName>
    </submittedName>
</protein>
<organism evidence="3 4">
    <name type="scientific">Micromonospora arida</name>
    <dbReference type="NCBI Taxonomy" id="2203715"/>
    <lineage>
        <taxon>Bacteria</taxon>
        <taxon>Bacillati</taxon>
        <taxon>Actinomycetota</taxon>
        <taxon>Actinomycetes</taxon>
        <taxon>Micromonosporales</taxon>
        <taxon>Micromonosporaceae</taxon>
        <taxon>Micromonospora</taxon>
    </lineage>
</organism>
<feature type="non-terminal residue" evidence="3">
    <location>
        <position position="1"/>
    </location>
</feature>
<dbReference type="AlphaFoldDB" id="A0A3N9XD06"/>
<keyword evidence="2" id="KW-1133">Transmembrane helix</keyword>
<feature type="compositionally biased region" description="Pro residues" evidence="1">
    <location>
        <begin position="107"/>
        <end position="116"/>
    </location>
</feature>
<feature type="transmembrane region" description="Helical" evidence="2">
    <location>
        <begin position="37"/>
        <end position="60"/>
    </location>
</feature>
<feature type="region of interest" description="Disordered" evidence="1">
    <location>
        <begin position="1"/>
        <end position="30"/>
    </location>
</feature>
<keyword evidence="2" id="KW-0472">Membrane</keyword>
<gene>
    <name evidence="3" type="ORF">DLJ58_09850</name>
</gene>
<evidence type="ECO:0000313" key="3">
    <source>
        <dbReference type="EMBL" id="RQX11014.1"/>
    </source>
</evidence>
<feature type="region of interest" description="Disordered" evidence="1">
    <location>
        <begin position="75"/>
        <end position="130"/>
    </location>
</feature>
<dbReference type="EMBL" id="QGSY01000146">
    <property type="protein sequence ID" value="RQX11014.1"/>
    <property type="molecule type" value="Genomic_DNA"/>
</dbReference>
<comment type="caution">
    <text evidence="3">The sequence shown here is derived from an EMBL/GenBank/DDBJ whole genome shotgun (WGS) entry which is preliminary data.</text>
</comment>
<evidence type="ECO:0000313" key="4">
    <source>
        <dbReference type="Proteomes" id="UP000266889"/>
    </source>
</evidence>
<keyword evidence="2" id="KW-0812">Transmembrane</keyword>
<dbReference type="Proteomes" id="UP000266889">
    <property type="component" value="Unassembled WGS sequence"/>
</dbReference>